<organism evidence="8 9">
    <name type="scientific">Metabacillus mangrovi</name>
    <dbReference type="NCBI Taxonomy" id="1491830"/>
    <lineage>
        <taxon>Bacteria</taxon>
        <taxon>Bacillati</taxon>
        <taxon>Bacillota</taxon>
        <taxon>Bacilli</taxon>
        <taxon>Bacillales</taxon>
        <taxon>Bacillaceae</taxon>
        <taxon>Metabacillus</taxon>
    </lineage>
</organism>
<evidence type="ECO:0000256" key="3">
    <source>
        <dbReference type="ARBA" id="ARBA00022896"/>
    </source>
</evidence>
<keyword evidence="2" id="KW-0479">Metal-binding</keyword>
<keyword evidence="9" id="KW-1185">Reference proteome</keyword>
<dbReference type="SMART" id="SM00702">
    <property type="entry name" value="P4Hc"/>
    <property type="match status" value="1"/>
</dbReference>
<evidence type="ECO:0000259" key="7">
    <source>
        <dbReference type="PROSITE" id="PS51471"/>
    </source>
</evidence>
<dbReference type="GO" id="GO:0005506">
    <property type="term" value="F:iron ion binding"/>
    <property type="evidence" value="ECO:0007669"/>
    <property type="project" value="InterPro"/>
</dbReference>
<evidence type="ECO:0000256" key="6">
    <source>
        <dbReference type="ARBA" id="ARBA00023004"/>
    </source>
</evidence>
<evidence type="ECO:0000256" key="4">
    <source>
        <dbReference type="ARBA" id="ARBA00022964"/>
    </source>
</evidence>
<keyword evidence="3" id="KW-0847">Vitamin C</keyword>
<dbReference type="Gene3D" id="2.60.120.620">
    <property type="entry name" value="q2cbj1_9rhob like domain"/>
    <property type="match status" value="1"/>
</dbReference>
<feature type="domain" description="Fe2OG dioxygenase" evidence="7">
    <location>
        <begin position="72"/>
        <end position="172"/>
    </location>
</feature>
<evidence type="ECO:0000313" key="9">
    <source>
        <dbReference type="Proteomes" id="UP000434639"/>
    </source>
</evidence>
<dbReference type="PANTHER" id="PTHR10869">
    <property type="entry name" value="PROLYL 4-HYDROXYLASE ALPHA SUBUNIT"/>
    <property type="match status" value="1"/>
</dbReference>
<accession>A0A7X2S8H8</accession>
<dbReference type="PROSITE" id="PS51471">
    <property type="entry name" value="FE2OG_OXY"/>
    <property type="match status" value="1"/>
</dbReference>
<evidence type="ECO:0000256" key="1">
    <source>
        <dbReference type="ARBA" id="ARBA00001961"/>
    </source>
</evidence>
<keyword evidence="4" id="KW-0223">Dioxygenase</keyword>
<dbReference type="InterPro" id="IPR005123">
    <property type="entry name" value="Oxoglu/Fe-dep_dioxygenase_dom"/>
</dbReference>
<dbReference type="Proteomes" id="UP000434639">
    <property type="component" value="Unassembled WGS sequence"/>
</dbReference>
<keyword evidence="6" id="KW-0408">Iron</keyword>
<dbReference type="EMBL" id="WMIB01000017">
    <property type="protein sequence ID" value="MTH54726.1"/>
    <property type="molecule type" value="Genomic_DNA"/>
</dbReference>
<evidence type="ECO:0000256" key="2">
    <source>
        <dbReference type="ARBA" id="ARBA00022723"/>
    </source>
</evidence>
<dbReference type="Pfam" id="PF13640">
    <property type="entry name" value="2OG-FeII_Oxy_3"/>
    <property type="match status" value="1"/>
</dbReference>
<dbReference type="InterPro" id="IPR044862">
    <property type="entry name" value="Pro_4_hyd_alph_FE2OG_OXY"/>
</dbReference>
<dbReference type="InterPro" id="IPR006620">
    <property type="entry name" value="Pro_4_hyd_alph"/>
</dbReference>
<dbReference type="GO" id="GO:0031418">
    <property type="term" value="F:L-ascorbic acid binding"/>
    <property type="evidence" value="ECO:0007669"/>
    <property type="project" value="UniProtKB-KW"/>
</dbReference>
<dbReference type="PANTHER" id="PTHR10869:SF246">
    <property type="entry name" value="TRANSMEMBRANE PROLYL 4-HYDROXYLASE"/>
    <property type="match status" value="1"/>
</dbReference>
<keyword evidence="5" id="KW-0560">Oxidoreductase</keyword>
<dbReference type="AlphaFoldDB" id="A0A7X2S8H8"/>
<dbReference type="InterPro" id="IPR045054">
    <property type="entry name" value="P4HA-like"/>
</dbReference>
<gene>
    <name evidence="8" type="ORF">GKZ89_15085</name>
</gene>
<comment type="caution">
    <text evidence="8">The sequence shown here is derived from an EMBL/GenBank/DDBJ whole genome shotgun (WGS) entry which is preliminary data.</text>
</comment>
<protein>
    <submittedName>
        <fullName evidence="8">2OG-Fe(II) oxygenase</fullName>
    </submittedName>
</protein>
<evidence type="ECO:0000256" key="5">
    <source>
        <dbReference type="ARBA" id="ARBA00023002"/>
    </source>
</evidence>
<proteinExistence type="predicted"/>
<evidence type="ECO:0000313" key="8">
    <source>
        <dbReference type="EMBL" id="MTH54726.1"/>
    </source>
</evidence>
<dbReference type="GO" id="GO:0004656">
    <property type="term" value="F:procollagen-proline 4-dioxygenase activity"/>
    <property type="evidence" value="ECO:0007669"/>
    <property type="project" value="TreeGrafter"/>
</dbReference>
<reference evidence="8 9" key="1">
    <citation type="journal article" date="2017" name="Int. J. Syst. Evol. Microbiol.">
        <title>Bacillus mangrovi sp. nov., isolated from a sediment sample from a mangrove forest.</title>
        <authorList>
            <person name="Gupta V."/>
            <person name="Singh P.K."/>
            <person name="Korpole S."/>
            <person name="Tanuku N.R.S."/>
            <person name="Pinnaka A.K."/>
        </authorList>
    </citation>
    <scope>NUCLEOTIDE SEQUENCE [LARGE SCALE GENOMIC DNA]</scope>
    <source>
        <strain evidence="8 9">KCTC 33872</strain>
    </source>
</reference>
<name>A0A7X2S8H8_9BACI</name>
<dbReference type="OrthoDB" id="269774at2"/>
<sequence>MVAVLGNVLSDEECDELIRISKDQLNRSKIGSSRDVSSLRTSSSTFLPETGNDVVERVEKRVCSLMGVPAANSEGIHILNYKPGQEYKAHFDYFKKENSNPRICTLVMYLNDVEEGGETYFPHLKFSVLPQKGTAVYFEYFYQDPALNELTLHGGAPVIQGDKWAATVWVRRKQYK</sequence>
<comment type="cofactor">
    <cofactor evidence="1">
        <name>L-ascorbate</name>
        <dbReference type="ChEBI" id="CHEBI:38290"/>
    </cofactor>
</comment>